<protein>
    <submittedName>
        <fullName evidence="6">Ankyrin repeat and SOCS box containing 15b</fullName>
    </submittedName>
</protein>
<evidence type="ECO:0000313" key="6">
    <source>
        <dbReference type="EMBL" id="KAI5617321.1"/>
    </source>
</evidence>
<evidence type="ECO:0000256" key="4">
    <source>
        <dbReference type="PROSITE-ProRule" id="PRU00023"/>
    </source>
</evidence>
<dbReference type="SUPFAM" id="SSF48403">
    <property type="entry name" value="Ankyrin repeat"/>
    <property type="match status" value="1"/>
</dbReference>
<dbReference type="GO" id="GO:0005737">
    <property type="term" value="C:cytoplasm"/>
    <property type="evidence" value="ECO:0007669"/>
    <property type="project" value="TreeGrafter"/>
</dbReference>
<feature type="repeat" description="ANK" evidence="4">
    <location>
        <begin position="260"/>
        <end position="292"/>
    </location>
</feature>
<dbReference type="AlphaFoldDB" id="A0AAD5FHS6"/>
<feature type="repeat" description="ANK" evidence="4">
    <location>
        <begin position="194"/>
        <end position="226"/>
    </location>
</feature>
<dbReference type="FunFam" id="1.10.750.20:FF:000001">
    <property type="entry name" value="Ankyrin repeat and SOCS box containing 1"/>
    <property type="match status" value="1"/>
</dbReference>
<evidence type="ECO:0000256" key="2">
    <source>
        <dbReference type="ARBA" id="ARBA00022737"/>
    </source>
</evidence>
<dbReference type="SUPFAM" id="SSF158235">
    <property type="entry name" value="SOCS box-like"/>
    <property type="match status" value="1"/>
</dbReference>
<feature type="repeat" description="ANK" evidence="4">
    <location>
        <begin position="326"/>
        <end position="358"/>
    </location>
</feature>
<feature type="domain" description="SOCS box" evidence="5">
    <location>
        <begin position="608"/>
        <end position="655"/>
    </location>
</feature>
<dbReference type="InterPro" id="IPR002110">
    <property type="entry name" value="Ankyrin_rpt"/>
</dbReference>
<dbReference type="Pfam" id="PF00023">
    <property type="entry name" value="Ank"/>
    <property type="match status" value="1"/>
</dbReference>
<dbReference type="Gene3D" id="1.25.40.20">
    <property type="entry name" value="Ankyrin repeat-containing domain"/>
    <property type="match status" value="3"/>
</dbReference>
<dbReference type="Gene3D" id="1.10.750.20">
    <property type="entry name" value="SOCS box"/>
    <property type="match status" value="1"/>
</dbReference>
<dbReference type="GO" id="GO:0035556">
    <property type="term" value="P:intracellular signal transduction"/>
    <property type="evidence" value="ECO:0007669"/>
    <property type="project" value="InterPro"/>
</dbReference>
<name>A0AAD5FHS6_SILAS</name>
<comment type="pathway">
    <text evidence="1">Protein modification; protein ubiquitination.</text>
</comment>
<evidence type="ECO:0000259" key="5">
    <source>
        <dbReference type="PROSITE" id="PS50225"/>
    </source>
</evidence>
<dbReference type="Pfam" id="PF07525">
    <property type="entry name" value="SOCS_box"/>
    <property type="match status" value="1"/>
</dbReference>
<dbReference type="InterPro" id="IPR036036">
    <property type="entry name" value="SOCS_box-like_dom_sf"/>
</dbReference>
<feature type="repeat" description="ANK" evidence="4">
    <location>
        <begin position="468"/>
        <end position="491"/>
    </location>
</feature>
<dbReference type="SMART" id="SM00969">
    <property type="entry name" value="SOCS_box"/>
    <property type="match status" value="1"/>
</dbReference>
<proteinExistence type="predicted"/>
<dbReference type="Pfam" id="PF12796">
    <property type="entry name" value="Ank_2"/>
    <property type="match status" value="3"/>
</dbReference>
<dbReference type="PANTHER" id="PTHR24198:SF187">
    <property type="entry name" value="ANKYRIN REPEAT AND SOCS BOX CONTAINING 15"/>
    <property type="match status" value="1"/>
</dbReference>
<evidence type="ECO:0000256" key="3">
    <source>
        <dbReference type="ARBA" id="ARBA00023043"/>
    </source>
</evidence>
<feature type="repeat" description="ANK" evidence="4">
    <location>
        <begin position="293"/>
        <end position="325"/>
    </location>
</feature>
<sequence length="662" mass="73666">MISLSHPSYPPDWASADFALFPKMKFRLKGCHFDTIVVIQCESQKTHFEKKTSRTRSRSVRKAGGAVLLCKWTVLKLLVEKMAERLTEEEEEEQEEQMVDFAIWRSLQDIALPLSTKNSMMEMPSKDSLKILQAIDQGDLDTLHSLHGKTSGFTKTDTRGYLPFHRASVLPNLQILDAVLLASRELSMEEVTADGETALTLAARAGHVENVKVLLQHGASPHNTNSKNESPLLLAVRIGSYDMVLALILGGAFVEQVCLKKWTATHEAAKVGGADILMLLLKHGGKVTARDGHGVTPLGIAAEFGHSDILEILIQHGGDVAAQATNGDTVLYDAAGSGNLDSILLLLQHGANPNVASYAFQLPIHRAAYEGHYLALKSLIPITTKRAIRQSGMSPVHSAADGGHASCLNLLIEKGFDVNCLLGDHISSNYGDMRKTALYFAVCNSDVTCAEMLLEAGAKPNLDPLFCLLVAVRASHYELVRLLLSYGANVNCFFTAIIDTVFPTALQYCLHDEIMMRLLLNNGYHAESCFRCDHKCVSTHSCTTDEHTSGYFNKVTFCDFVSVSWLKHLVGRLVRILLDYVIHVPICPKLQKILKMQQEWSEICDILRNPRCLQHLCRLVIRKKMTPRRLNNPRYMSELPFPPALKNYLTYKEYNMYGKTEF</sequence>
<gene>
    <name evidence="6" type="ORF">C0J50_23102</name>
</gene>
<dbReference type="InterPro" id="IPR001496">
    <property type="entry name" value="SOCS_box"/>
</dbReference>
<keyword evidence="3 4" id="KW-0040">ANK repeat</keyword>
<dbReference type="PANTHER" id="PTHR24198">
    <property type="entry name" value="ANKYRIN REPEAT AND PROTEIN KINASE DOMAIN-CONTAINING PROTEIN"/>
    <property type="match status" value="1"/>
</dbReference>
<dbReference type="Proteomes" id="UP001205998">
    <property type="component" value="Unassembled WGS sequence"/>
</dbReference>
<dbReference type="InterPro" id="IPR036770">
    <property type="entry name" value="Ankyrin_rpt-contain_sf"/>
</dbReference>
<dbReference type="PRINTS" id="PR01415">
    <property type="entry name" value="ANKYRIN"/>
</dbReference>
<dbReference type="EMBL" id="MU551705">
    <property type="protein sequence ID" value="KAI5617321.1"/>
    <property type="molecule type" value="Genomic_DNA"/>
</dbReference>
<organism evidence="6 7">
    <name type="scientific">Silurus asotus</name>
    <name type="common">Amur catfish</name>
    <name type="synonym">Parasilurus asotus</name>
    <dbReference type="NCBI Taxonomy" id="30991"/>
    <lineage>
        <taxon>Eukaryota</taxon>
        <taxon>Metazoa</taxon>
        <taxon>Chordata</taxon>
        <taxon>Craniata</taxon>
        <taxon>Vertebrata</taxon>
        <taxon>Euteleostomi</taxon>
        <taxon>Actinopterygii</taxon>
        <taxon>Neopterygii</taxon>
        <taxon>Teleostei</taxon>
        <taxon>Ostariophysi</taxon>
        <taxon>Siluriformes</taxon>
        <taxon>Siluridae</taxon>
        <taxon>Silurus</taxon>
    </lineage>
</organism>
<dbReference type="PROSITE" id="PS50225">
    <property type="entry name" value="SOCS"/>
    <property type="match status" value="1"/>
</dbReference>
<reference evidence="6" key="1">
    <citation type="submission" date="2018-07" db="EMBL/GenBank/DDBJ databases">
        <title>Comparative genomics of catfishes provides insights into carnivory and benthic adaptation.</title>
        <authorList>
            <person name="Zhang Y."/>
            <person name="Wang D."/>
            <person name="Peng Z."/>
            <person name="Zheng S."/>
            <person name="Shao F."/>
            <person name="Tao W."/>
        </authorList>
    </citation>
    <scope>NUCLEOTIDE SEQUENCE</scope>
    <source>
        <strain evidence="6">Chongqing</strain>
    </source>
</reference>
<accession>A0AAD5FHS6</accession>
<dbReference type="SMART" id="SM00248">
    <property type="entry name" value="ANK"/>
    <property type="match status" value="9"/>
</dbReference>
<keyword evidence="2" id="KW-0677">Repeat</keyword>
<comment type="caution">
    <text evidence="6">The sequence shown here is derived from an EMBL/GenBank/DDBJ whole genome shotgun (WGS) entry which is preliminary data.</text>
</comment>
<dbReference type="PROSITE" id="PS50297">
    <property type="entry name" value="ANK_REP_REGION"/>
    <property type="match status" value="5"/>
</dbReference>
<evidence type="ECO:0000313" key="7">
    <source>
        <dbReference type="Proteomes" id="UP001205998"/>
    </source>
</evidence>
<evidence type="ECO:0000256" key="1">
    <source>
        <dbReference type="ARBA" id="ARBA00004906"/>
    </source>
</evidence>
<feature type="repeat" description="ANK" evidence="4">
    <location>
        <begin position="391"/>
        <end position="419"/>
    </location>
</feature>
<keyword evidence="7" id="KW-1185">Reference proteome</keyword>
<dbReference type="PROSITE" id="PS50088">
    <property type="entry name" value="ANK_REPEAT"/>
    <property type="match status" value="6"/>
</dbReference>